<dbReference type="RefSeq" id="WP_147257000.1">
    <property type="nucleotide sequence ID" value="NZ_VIWU01000001.1"/>
</dbReference>
<protein>
    <recommendedName>
        <fullName evidence="3">DUF3291 domain-containing protein</fullName>
    </recommendedName>
</protein>
<keyword evidence="2" id="KW-1185">Reference proteome</keyword>
<dbReference type="Proteomes" id="UP000321261">
    <property type="component" value="Unassembled WGS sequence"/>
</dbReference>
<gene>
    <name evidence="1" type="ORF">FHX44_113824</name>
</gene>
<dbReference type="InterPro" id="IPR011008">
    <property type="entry name" value="Dimeric_a/b-barrel"/>
</dbReference>
<dbReference type="Gene3D" id="3.30.70.100">
    <property type="match status" value="1"/>
</dbReference>
<evidence type="ECO:0008006" key="3">
    <source>
        <dbReference type="Google" id="ProtNLM"/>
    </source>
</evidence>
<dbReference type="AlphaFoldDB" id="A0A561SSS5"/>
<comment type="caution">
    <text evidence="1">The sequence shown here is derived from an EMBL/GenBank/DDBJ whole genome shotgun (WGS) entry which is preliminary data.</text>
</comment>
<accession>A0A561SSS5</accession>
<organism evidence="1 2">
    <name type="scientific">Pseudonocardia hierapolitana</name>
    <dbReference type="NCBI Taxonomy" id="1128676"/>
    <lineage>
        <taxon>Bacteria</taxon>
        <taxon>Bacillati</taxon>
        <taxon>Actinomycetota</taxon>
        <taxon>Actinomycetes</taxon>
        <taxon>Pseudonocardiales</taxon>
        <taxon>Pseudonocardiaceae</taxon>
        <taxon>Pseudonocardia</taxon>
    </lineage>
</organism>
<reference evidence="1 2" key="1">
    <citation type="submission" date="2019-06" db="EMBL/GenBank/DDBJ databases">
        <title>Sequencing the genomes of 1000 actinobacteria strains.</title>
        <authorList>
            <person name="Klenk H.-P."/>
        </authorList>
    </citation>
    <scope>NUCLEOTIDE SEQUENCE [LARGE SCALE GENOMIC DNA]</scope>
    <source>
        <strain evidence="1 2">DSM 45671</strain>
    </source>
</reference>
<name>A0A561SSS5_9PSEU</name>
<dbReference type="OrthoDB" id="3214999at2"/>
<evidence type="ECO:0000313" key="2">
    <source>
        <dbReference type="Proteomes" id="UP000321261"/>
    </source>
</evidence>
<dbReference type="SUPFAM" id="SSF54909">
    <property type="entry name" value="Dimeric alpha+beta barrel"/>
    <property type="match status" value="1"/>
</dbReference>
<proteinExistence type="predicted"/>
<evidence type="ECO:0000313" key="1">
    <source>
        <dbReference type="EMBL" id="TWF77909.1"/>
    </source>
</evidence>
<dbReference type="EMBL" id="VIWU01000001">
    <property type="protein sequence ID" value="TWF77909.1"/>
    <property type="molecule type" value="Genomic_DNA"/>
</dbReference>
<sequence>MPTLPWIPAAQAAPTSEVVVMASRFRVRGLRHVLLFFIDSMRVLAQMRKADGAVGVSLVAHPLRREFATLSAWRDRAALDAAVRGEPHRSVMRRQRAAMADSAFRFWTTPAESLPLT</sequence>